<evidence type="ECO:0000256" key="1">
    <source>
        <dbReference type="ARBA" id="ARBA00001946"/>
    </source>
</evidence>
<comment type="cofactor">
    <cofactor evidence="1">
        <name>Mg(2+)</name>
        <dbReference type="ChEBI" id="CHEBI:18420"/>
    </cofactor>
</comment>
<dbReference type="PROSITE" id="PS51462">
    <property type="entry name" value="NUDIX"/>
    <property type="match status" value="1"/>
</dbReference>
<evidence type="ECO:0000313" key="4">
    <source>
        <dbReference type="EMBL" id="KGN38718.1"/>
    </source>
</evidence>
<proteinExistence type="predicted"/>
<reference evidence="4 5" key="1">
    <citation type="submission" date="2013-08" db="EMBL/GenBank/DDBJ databases">
        <title>The genome sequence of Knoellia subterranea.</title>
        <authorList>
            <person name="Zhu W."/>
            <person name="Wang G."/>
        </authorList>
    </citation>
    <scope>NUCLEOTIDE SEQUENCE [LARGE SCALE GENOMIC DNA]</scope>
    <source>
        <strain evidence="4 5">KCTC 19937</strain>
    </source>
</reference>
<protein>
    <submittedName>
        <fullName evidence="4">DNA mismatch repair protein MutT</fullName>
    </submittedName>
</protein>
<name>A0A0A0JNJ6_9MICO</name>
<dbReference type="CDD" id="cd04683">
    <property type="entry name" value="NUDIX_Hydrolase"/>
    <property type="match status" value="1"/>
</dbReference>
<dbReference type="GO" id="GO:0016787">
    <property type="term" value="F:hydrolase activity"/>
    <property type="evidence" value="ECO:0007669"/>
    <property type="project" value="UniProtKB-KW"/>
</dbReference>
<dbReference type="STRING" id="1385521.N803_08290"/>
<dbReference type="eggNOG" id="COG1611">
    <property type="taxonomic scope" value="Bacteria"/>
</dbReference>
<dbReference type="PANTHER" id="PTHR43046:SF14">
    <property type="entry name" value="MUTT_NUDIX FAMILY PROTEIN"/>
    <property type="match status" value="1"/>
</dbReference>
<dbReference type="PROSITE" id="PS00893">
    <property type="entry name" value="NUDIX_BOX"/>
    <property type="match status" value="1"/>
</dbReference>
<keyword evidence="2" id="KW-0378">Hydrolase</keyword>
<dbReference type="RefSeq" id="WP_342666679.1">
    <property type="nucleotide sequence ID" value="NZ_AVPK01000002.1"/>
</dbReference>
<dbReference type="Proteomes" id="UP000030011">
    <property type="component" value="Unassembled WGS sequence"/>
</dbReference>
<gene>
    <name evidence="4" type="ORF">N803_08290</name>
</gene>
<organism evidence="4 5">
    <name type="scientific">Knoellia subterranea KCTC 19937</name>
    <dbReference type="NCBI Taxonomy" id="1385521"/>
    <lineage>
        <taxon>Bacteria</taxon>
        <taxon>Bacillati</taxon>
        <taxon>Actinomycetota</taxon>
        <taxon>Actinomycetes</taxon>
        <taxon>Micrococcales</taxon>
        <taxon>Intrasporangiaceae</taxon>
        <taxon>Knoellia</taxon>
    </lineage>
</organism>
<dbReference type="Pfam" id="PF00293">
    <property type="entry name" value="NUDIX"/>
    <property type="match status" value="1"/>
</dbReference>
<dbReference type="InterPro" id="IPR020084">
    <property type="entry name" value="NUDIX_hydrolase_CS"/>
</dbReference>
<keyword evidence="5" id="KW-1185">Reference proteome</keyword>
<evidence type="ECO:0000259" key="3">
    <source>
        <dbReference type="PROSITE" id="PS51462"/>
    </source>
</evidence>
<dbReference type="PANTHER" id="PTHR43046">
    <property type="entry name" value="GDP-MANNOSE MANNOSYL HYDROLASE"/>
    <property type="match status" value="1"/>
</dbReference>
<dbReference type="SUPFAM" id="SSF55811">
    <property type="entry name" value="Nudix"/>
    <property type="match status" value="1"/>
</dbReference>
<dbReference type="InterPro" id="IPR015797">
    <property type="entry name" value="NUDIX_hydrolase-like_dom_sf"/>
</dbReference>
<evidence type="ECO:0000313" key="5">
    <source>
        <dbReference type="Proteomes" id="UP000030011"/>
    </source>
</evidence>
<comment type="caution">
    <text evidence="4">The sequence shown here is derived from an EMBL/GenBank/DDBJ whole genome shotgun (WGS) entry which is preliminary data.</text>
</comment>
<dbReference type="InterPro" id="IPR000086">
    <property type="entry name" value="NUDIX_hydrolase_dom"/>
</dbReference>
<accession>A0A0A0JNJ6</accession>
<sequence>MTSAPPPAAPPFALVPASYVYLRRGDEVLLQRRANTGYMDGHWIAGAAGHVEPGETALQAAVREVAEEIGVVVDPHDLTLVTVMHRTSGTDDPIEQRIDWFWSATRWAGEPEIQEPHKCADLAWHRLDALPEPVPAYERIVLDGLTTGLPATTAFGFSDPDVATTTRPERAGIVCLCGSAQFVDRMREANRALTLAGEVVLAPAEMGGDVTPEQKSTLSALHLRKIDLADRVLVVNPGGYVGESTRREIAHARATGKPVSFTDPA</sequence>
<evidence type="ECO:0000256" key="2">
    <source>
        <dbReference type="ARBA" id="ARBA00022801"/>
    </source>
</evidence>
<dbReference type="Gene3D" id="3.90.79.10">
    <property type="entry name" value="Nucleoside Triphosphate Pyrophosphohydrolase"/>
    <property type="match status" value="1"/>
</dbReference>
<feature type="domain" description="Nudix hydrolase" evidence="3">
    <location>
        <begin position="13"/>
        <end position="147"/>
    </location>
</feature>
<dbReference type="EMBL" id="AVPK01000002">
    <property type="protein sequence ID" value="KGN38718.1"/>
    <property type="molecule type" value="Genomic_DNA"/>
</dbReference>
<dbReference type="AlphaFoldDB" id="A0A0A0JNJ6"/>
<dbReference type="eggNOG" id="COG1051">
    <property type="taxonomic scope" value="Bacteria"/>
</dbReference>